<keyword evidence="2" id="KW-1185">Reference proteome</keyword>
<proteinExistence type="predicted"/>
<protein>
    <submittedName>
        <fullName evidence="1">Uncharacterized protein</fullName>
    </submittedName>
</protein>
<dbReference type="EMBL" id="JARBHB010000002">
    <property type="protein sequence ID" value="KAJ8892345.1"/>
    <property type="molecule type" value="Genomic_DNA"/>
</dbReference>
<evidence type="ECO:0000313" key="1">
    <source>
        <dbReference type="EMBL" id="KAJ8892345.1"/>
    </source>
</evidence>
<sequence>MNTTLDLTHLPLMFAHFVSEETIKHTQVLHKRNGLQVQLNNHKLKANSFYINEYTKGSCQIASCIYYHICNTDLKDIRSIKLMAEGCGGQNNNSTMVGILCSWLAQKSPISILKIIVLLFSVVCYSNIFPDQVFGRFYEEIISQLGTVLKMETDVRISTWKSVVKDIEKPPSSYQFQF</sequence>
<accession>A0ABQ9I7W7</accession>
<name>A0ABQ9I7W7_9NEOP</name>
<reference evidence="1 2" key="1">
    <citation type="submission" date="2023-02" db="EMBL/GenBank/DDBJ databases">
        <title>LHISI_Scaffold_Assembly.</title>
        <authorList>
            <person name="Stuart O.P."/>
            <person name="Cleave R."/>
            <person name="Magrath M.J.L."/>
            <person name="Mikheyev A.S."/>
        </authorList>
    </citation>
    <scope>NUCLEOTIDE SEQUENCE [LARGE SCALE GENOMIC DNA]</scope>
    <source>
        <strain evidence="1">Daus_M_001</strain>
        <tissue evidence="1">Leg muscle</tissue>
    </source>
</reference>
<comment type="caution">
    <text evidence="1">The sequence shown here is derived from an EMBL/GenBank/DDBJ whole genome shotgun (WGS) entry which is preliminary data.</text>
</comment>
<evidence type="ECO:0000313" key="2">
    <source>
        <dbReference type="Proteomes" id="UP001159363"/>
    </source>
</evidence>
<dbReference type="Proteomes" id="UP001159363">
    <property type="component" value="Chromosome 2"/>
</dbReference>
<organism evidence="1 2">
    <name type="scientific">Dryococelus australis</name>
    <dbReference type="NCBI Taxonomy" id="614101"/>
    <lineage>
        <taxon>Eukaryota</taxon>
        <taxon>Metazoa</taxon>
        <taxon>Ecdysozoa</taxon>
        <taxon>Arthropoda</taxon>
        <taxon>Hexapoda</taxon>
        <taxon>Insecta</taxon>
        <taxon>Pterygota</taxon>
        <taxon>Neoptera</taxon>
        <taxon>Polyneoptera</taxon>
        <taxon>Phasmatodea</taxon>
        <taxon>Verophasmatodea</taxon>
        <taxon>Anareolatae</taxon>
        <taxon>Phasmatidae</taxon>
        <taxon>Eurycanthinae</taxon>
        <taxon>Dryococelus</taxon>
    </lineage>
</organism>
<gene>
    <name evidence="1" type="ORF">PR048_004925</name>
</gene>